<proteinExistence type="predicted"/>
<evidence type="ECO:0000313" key="2">
    <source>
        <dbReference type="Proteomes" id="UP001055153"/>
    </source>
</evidence>
<organism evidence="1 2">
    <name type="scientific">Methylobacterium isbiliense</name>
    <dbReference type="NCBI Taxonomy" id="315478"/>
    <lineage>
        <taxon>Bacteria</taxon>
        <taxon>Pseudomonadati</taxon>
        <taxon>Pseudomonadota</taxon>
        <taxon>Alphaproteobacteria</taxon>
        <taxon>Hyphomicrobiales</taxon>
        <taxon>Methylobacteriaceae</taxon>
        <taxon>Methylobacterium</taxon>
    </lineage>
</organism>
<sequence>MDSTTPWMRAVAELDDYWVRIGQFPDFDRINAIHERMVDLQSEDDDESAWKDILHDALAGLGMQVEFLHDSIARIIKKDA</sequence>
<name>A0ABQ4S9L8_9HYPH</name>
<reference evidence="1" key="2">
    <citation type="submission" date="2021-08" db="EMBL/GenBank/DDBJ databases">
        <authorList>
            <person name="Tani A."/>
            <person name="Ola A."/>
            <person name="Ogura Y."/>
            <person name="Katsura K."/>
            <person name="Hayashi T."/>
        </authorList>
    </citation>
    <scope>NUCLEOTIDE SEQUENCE</scope>
    <source>
        <strain evidence="1">DSM 17168</strain>
    </source>
</reference>
<dbReference type="EMBL" id="BPQQ01000018">
    <property type="protein sequence ID" value="GJD99891.1"/>
    <property type="molecule type" value="Genomic_DNA"/>
</dbReference>
<protein>
    <submittedName>
        <fullName evidence="1">Uncharacterized protein</fullName>
    </submittedName>
</protein>
<gene>
    <name evidence="1" type="ORF">GMJLKIPL_1809</name>
</gene>
<dbReference type="RefSeq" id="WP_238234768.1">
    <property type="nucleotide sequence ID" value="NZ_BPQQ01000018.1"/>
</dbReference>
<keyword evidence="2" id="KW-1185">Reference proteome</keyword>
<evidence type="ECO:0000313" key="1">
    <source>
        <dbReference type="EMBL" id="GJD99891.1"/>
    </source>
</evidence>
<dbReference type="Proteomes" id="UP001055153">
    <property type="component" value="Unassembled WGS sequence"/>
</dbReference>
<accession>A0ABQ4S9L8</accession>
<reference evidence="1" key="1">
    <citation type="journal article" date="2021" name="Front. Microbiol.">
        <title>Comprehensive Comparative Genomics and Phenotyping of Methylobacterium Species.</title>
        <authorList>
            <person name="Alessa O."/>
            <person name="Ogura Y."/>
            <person name="Fujitani Y."/>
            <person name="Takami H."/>
            <person name="Hayashi T."/>
            <person name="Sahin N."/>
            <person name="Tani A."/>
        </authorList>
    </citation>
    <scope>NUCLEOTIDE SEQUENCE</scope>
    <source>
        <strain evidence="1">DSM 17168</strain>
    </source>
</reference>
<comment type="caution">
    <text evidence="1">The sequence shown here is derived from an EMBL/GenBank/DDBJ whole genome shotgun (WGS) entry which is preliminary data.</text>
</comment>